<protein>
    <recommendedName>
        <fullName evidence="1">F-box domain-containing protein</fullName>
    </recommendedName>
</protein>
<dbReference type="InterPro" id="IPR050796">
    <property type="entry name" value="SCF_F-box_component"/>
</dbReference>
<reference evidence="2" key="1">
    <citation type="submission" date="2018-02" db="EMBL/GenBank/DDBJ databases">
        <authorList>
            <person name="Cohen D.B."/>
            <person name="Kent A.D."/>
        </authorList>
    </citation>
    <scope>NUCLEOTIDE SEQUENCE</scope>
</reference>
<dbReference type="InterPro" id="IPR001810">
    <property type="entry name" value="F-box_dom"/>
</dbReference>
<dbReference type="SMART" id="SM00256">
    <property type="entry name" value="FBOX"/>
    <property type="match status" value="1"/>
</dbReference>
<dbReference type="Pfam" id="PF07734">
    <property type="entry name" value="FBA_1"/>
    <property type="match status" value="1"/>
</dbReference>
<sequence length="378" mass="43991">MSQSQPRKKTERIPYDVVYDIFTRLAVKSLMRFRCVSKSCNSIITNPIFIKTHLDRANNNGYLLYIDHASKNPPYRRELCTVVYNTLTEISRFQIPFSHLHIAGFCNGMFCFRNYRNNVLYLWNPTIRKFKKLANARKCFPYSRSFFTFGLAYHAQNNDFKILRIVCYKKIGQVYMLQAKAEVYTLSTDSWREVVIELEPQTRFIDHIPESYCLFHNGALHTILNSAVERGYILSFDVNDERFRKIMLPQSYFDVAFYSDIHIKSLAVIKGSLAFIVFCNNIDRLSGKCHIWVMREYGVVESWTRKSVRMDLVQDFYGGTDNGELLIKNATGLVSLDPESLNVNKLAIEDARWMAYTPNSMESLVLLDGLNVSSEYED</sequence>
<dbReference type="SUPFAM" id="SSF81383">
    <property type="entry name" value="F-box domain"/>
    <property type="match status" value="1"/>
</dbReference>
<dbReference type="PANTHER" id="PTHR31672:SF13">
    <property type="entry name" value="F-BOX PROTEIN CPR30-LIKE"/>
    <property type="match status" value="1"/>
</dbReference>
<dbReference type="Pfam" id="PF00646">
    <property type="entry name" value="F-box"/>
    <property type="match status" value="1"/>
</dbReference>
<dbReference type="InterPro" id="IPR006527">
    <property type="entry name" value="F-box-assoc_dom_typ1"/>
</dbReference>
<proteinExistence type="predicted"/>
<evidence type="ECO:0000313" key="2">
    <source>
        <dbReference type="EMBL" id="SPC92706.1"/>
    </source>
</evidence>
<dbReference type="AlphaFoldDB" id="A0A2N9FPQ2"/>
<evidence type="ECO:0000259" key="1">
    <source>
        <dbReference type="PROSITE" id="PS50181"/>
    </source>
</evidence>
<dbReference type="InterPro" id="IPR036047">
    <property type="entry name" value="F-box-like_dom_sf"/>
</dbReference>
<dbReference type="InterPro" id="IPR017451">
    <property type="entry name" value="F-box-assoc_interact_dom"/>
</dbReference>
<dbReference type="CDD" id="cd22157">
    <property type="entry name" value="F-box_AtFBW1-like"/>
    <property type="match status" value="1"/>
</dbReference>
<accession>A0A2N9FPQ2</accession>
<organism evidence="2">
    <name type="scientific">Fagus sylvatica</name>
    <name type="common">Beechnut</name>
    <dbReference type="NCBI Taxonomy" id="28930"/>
    <lineage>
        <taxon>Eukaryota</taxon>
        <taxon>Viridiplantae</taxon>
        <taxon>Streptophyta</taxon>
        <taxon>Embryophyta</taxon>
        <taxon>Tracheophyta</taxon>
        <taxon>Spermatophyta</taxon>
        <taxon>Magnoliopsida</taxon>
        <taxon>eudicotyledons</taxon>
        <taxon>Gunneridae</taxon>
        <taxon>Pentapetalae</taxon>
        <taxon>rosids</taxon>
        <taxon>fabids</taxon>
        <taxon>Fagales</taxon>
        <taxon>Fagaceae</taxon>
        <taxon>Fagus</taxon>
    </lineage>
</organism>
<dbReference type="PANTHER" id="PTHR31672">
    <property type="entry name" value="BNACNNG10540D PROTEIN"/>
    <property type="match status" value="1"/>
</dbReference>
<dbReference type="PROSITE" id="PS50181">
    <property type="entry name" value="FBOX"/>
    <property type="match status" value="1"/>
</dbReference>
<dbReference type="NCBIfam" id="TIGR01640">
    <property type="entry name" value="F_box_assoc_1"/>
    <property type="match status" value="1"/>
</dbReference>
<dbReference type="Gene3D" id="1.20.1280.50">
    <property type="match status" value="1"/>
</dbReference>
<dbReference type="EMBL" id="OIVN01001331">
    <property type="protein sequence ID" value="SPC92706.1"/>
    <property type="molecule type" value="Genomic_DNA"/>
</dbReference>
<name>A0A2N9FPQ2_FAGSY</name>
<feature type="domain" description="F-box" evidence="1">
    <location>
        <begin position="7"/>
        <end position="53"/>
    </location>
</feature>
<gene>
    <name evidence="2" type="ORF">FSB_LOCUS20588</name>
</gene>